<protein>
    <submittedName>
        <fullName evidence="1">Uncharacterized protein</fullName>
    </submittedName>
</protein>
<keyword evidence="2" id="KW-1185">Reference proteome</keyword>
<dbReference type="EMBL" id="QTSX02004269">
    <property type="protein sequence ID" value="KAJ9067014.1"/>
    <property type="molecule type" value="Genomic_DNA"/>
</dbReference>
<dbReference type="Proteomes" id="UP001165960">
    <property type="component" value="Unassembled WGS sequence"/>
</dbReference>
<sequence length="96" mass="10236">MGGAPITLPVTIKYKSGKELVTAEALSQLYIASITGDNGLDPDWPMLYLCPETTCYKALNPVTISKLKDNKSQFTTNAGVKTSGLTRQQGSNQAGL</sequence>
<gene>
    <name evidence="1" type="ORF">DSO57_1003720</name>
</gene>
<reference evidence="1" key="1">
    <citation type="submission" date="2022-04" db="EMBL/GenBank/DDBJ databases">
        <title>Genome of the entomopathogenic fungus Entomophthora muscae.</title>
        <authorList>
            <person name="Elya C."/>
            <person name="Lovett B.R."/>
            <person name="Lee E."/>
            <person name="Macias A.M."/>
            <person name="Hajek A.E."/>
            <person name="De Bivort B.L."/>
            <person name="Kasson M.T."/>
            <person name="De Fine Licht H.H."/>
            <person name="Stajich J.E."/>
        </authorList>
    </citation>
    <scope>NUCLEOTIDE SEQUENCE</scope>
    <source>
        <strain evidence="1">Berkeley</strain>
    </source>
</reference>
<name>A0ACC2SX84_9FUNG</name>
<organism evidence="1 2">
    <name type="scientific">Entomophthora muscae</name>
    <dbReference type="NCBI Taxonomy" id="34485"/>
    <lineage>
        <taxon>Eukaryota</taxon>
        <taxon>Fungi</taxon>
        <taxon>Fungi incertae sedis</taxon>
        <taxon>Zoopagomycota</taxon>
        <taxon>Entomophthoromycotina</taxon>
        <taxon>Entomophthoromycetes</taxon>
        <taxon>Entomophthorales</taxon>
        <taxon>Entomophthoraceae</taxon>
        <taxon>Entomophthora</taxon>
    </lineage>
</organism>
<accession>A0ACC2SX84</accession>
<proteinExistence type="predicted"/>
<comment type="caution">
    <text evidence="1">The sequence shown here is derived from an EMBL/GenBank/DDBJ whole genome shotgun (WGS) entry which is preliminary data.</text>
</comment>
<evidence type="ECO:0000313" key="1">
    <source>
        <dbReference type="EMBL" id="KAJ9067014.1"/>
    </source>
</evidence>
<evidence type="ECO:0000313" key="2">
    <source>
        <dbReference type="Proteomes" id="UP001165960"/>
    </source>
</evidence>